<dbReference type="InterPro" id="IPR045529">
    <property type="entry name" value="DUF6469"/>
</dbReference>
<dbReference type="InterPro" id="IPR013986">
    <property type="entry name" value="DExx_box_DNA_helicase_dom_sf"/>
</dbReference>
<dbReference type="PROSITE" id="PS51198">
    <property type="entry name" value="UVRD_HELICASE_ATP_BIND"/>
    <property type="match status" value="1"/>
</dbReference>
<dbReference type="SUPFAM" id="SSF52540">
    <property type="entry name" value="P-loop containing nucleoside triphosphate hydrolases"/>
    <property type="match status" value="2"/>
</dbReference>
<dbReference type="InterPro" id="IPR047187">
    <property type="entry name" value="SF1_C_Upf1"/>
</dbReference>
<comment type="caution">
    <text evidence="8">The sequence shown here is derived from an EMBL/GenBank/DDBJ whole genome shotgun (WGS) entry which is preliminary data.</text>
</comment>
<name>A0A396GQ35_MEDTR</name>
<dbReference type="GO" id="GO:0005524">
    <property type="term" value="F:ATP binding"/>
    <property type="evidence" value="ECO:0007669"/>
    <property type="project" value="UniProtKB-UniRule"/>
</dbReference>
<dbReference type="Pfam" id="PF20073">
    <property type="entry name" value="DUF6469"/>
    <property type="match status" value="1"/>
</dbReference>
<sequence>MHSTTFHFCFYSWLLRNPFLLFYSTVTVSTHFSVLSINSKPLLYIFVLVTEKERKPLHTMNRSTSTSKKKKKKKTTYHDDQNFIDTIFSWSLQDIFNQELYNNKVDYIDLSFASAEQYFQSFVYPLLEETRAQLCSCMEILSSSPYAEVISLEHSRSHSYGRNHYVVKTDTWKNRSSGHGKELYKTLFGDVFILADFKPETVNDLQRSGRTWSFVLSAGILDEEIEGDDDETKVMSTFKVIASKDIDIDEIGQKSLFIIFLTNIIPNRRIWSALHMDGDSKLIQKILCAIDVVDEDCYYCSPKTDALRDDETYQRLSSELNESQNQAICACLSSFHCNHKSTVDLIWGPPGTGKTKTLGTLLFALFKMNCRTLVCAPTNVAIKEVASRVLSMVRESFDRNSDALFCNLGDMLLFGNHERLKVGAEIEEIYLDYRVKQLILCFTPPNGWNYSFASMIDLLENCVSHYQIFIENEMRKEQDQTDDNNFNRAKDDSPSDSCVGIHKSFLEFVRERFLAIASPLRDCISILCTHIARSCIMEHNLKDLARLIYSLGSFQALLFENNIVCEKLEELFSPPESQHSSFESVVVSAAEYSLHQSRTECLSLLRTLKVSLGDLNLPDVVTEESIREFCLQSSLLIFSTASSSFKLHSVDMEPLDVLVIDEAAQLKECESIIPLLLSDINHAILVGDERQLPAMIESSVSFEVGFGRSLFARLSTLGHPNHLLNIQYRMHPAISSFPNSCFYLNQILDAPNVIAKNYREQYLPGQMFGPYSFINIIGGTEEFDDAGRSRKNMVEVAVVMKIIRNCFRAWLESNENLSIGVVSPYAAQVVSLQDMLGQKYDKHEGFDVKVKTIDGFQGGEQDIIILSTVRTDCSTSLGFISNNQRTNVALTRARHCLWILGNEKTLVSQENVWKDLVLDAKKRQLFFNADEDEDLAKGIWDAKKELDQLDDLLNADSLIFRNSRWKVLFSDNFLKSFKNLPSKRTKKSVLNLLLKLSSGWRPKRIKVDLLCGNSSQMLKQYKVEGLFIVCSKDIVKELNFTQVLRIWDILPPEDIPKVVKRLDSIFGSYTDDFIRRCSEQCFEGKMEVPMNWEKSTEIIKIKNLDSNENEAELSCCDQRIYVENSKVEESFLLMKFYSLSSVVVSHLLSDRNSNELELPFEVSDEEHDIILFSKSTFVLGRSGTGKTTVLTMKLFKKEELHHAALEHTYGIKNVDVPCLNDDKEYKDSSTVNDRPVLQQLFVTVSPKLCQAVKQQVVRMKRFICGGDISAKSCSIDEDIVDVDTSIQFKNIPDSFVNLPTNSYPLVITFQKFLMMLDGTVGNSYFERFSDLSSLSENLGVRSVALETFIRKKEVTYDRFESLYWPHFNSQYTKTLDSSRVFTEIVSHIKGSMQSVEPGEGKLSRQDYLSLSENRASSLSKQKREIIYDIYQSYEKMKLDKGDFDLADIVDDLHRRLRINKYEGDEMHFVYIDEVQDLTMSQIALFKYVCQNVEEGFVFCGDTAQTIARGIDFRFQDIKSLFYKKFVLESKRVAYNQEKVKVKVSKTFLLNQNFRTHAGVLKLSQSTIELLFRFFPHSIDVLKPETSLIYGEAPVVLECGSRKNAIVTIFGNTGHESGKIVGFGAEQVILVRDDYARKEILNYVGKQALVLTILECKGLEFQDVLLYNFFGTSPLKNRWRVIYEYMNEQDMLEPTESKSFPTFSDSKHNILCSELKQLYVAITRTRQRLWICENTEEYCKPMFDYWKRKCLVQFKELDDSLAQAMKVASSPEEWKSRGKKLYYQNNYEMATMCFERAGDSYWEKKSKAAGLRATANRLRDLNPEDANAILREAAEIFEGIGMAESSAQCFSDLGDHERAGKLYLEKCEEPDLKRAGDCFYLARCFDMAAQVYAKGCFFSDCLNVCAKGGLFDIGLHYIQHWKQNESADPGWANSHDLYAIEQKYLENCARKYFDNKDIKSMMKFVRAFHSMDMKREFLQSLSLLDELLELEEESGNYMEAVNIAKMMGDILREADLLGKAGEFLEAYELMIFYVLANSLWSGGSKAWPLKQFTLKAELLGKALTFAKGVSSSFYELASTEAEILSNKHDNIFEIMNQLKSSRIYSSIRGEILCLWKLLDSHFRLNSSKYVWQDSLFDVSVEGMIMKNQFSVETLFYCWTYWKDNIVQMLDFLSNFKTPESHQHNSYVKFALNCLGVQKQIYNLTDIYLLLIPDATWVMKLGDRFLKKKGRLVSVDVQPLVSFAQSYWSSELLSVGMDVLKNLDALYKFSVNKAFSEFCQVQSLLHIYEVSKFLLKSKCFRHGHGNLKTLERFYRLPIECLFHHVAPLDWKKSLAKEMVYQRVTEAWQDIMKEGINENTKRKDTLTYGQIGRVVVMILGTANVQDDLFVQVMTRFDDKDDWNNFIQSLRLNSVNGSADKAVLEMHCTRKLYLALQYTCSVNWIKEVDYISPDCFMYLVERLLLLTSCWKGFIYATKSSFIEWLICQDENSLSNLSFMSNELVSAHDFIANILREFVYDQNGTKNWIKKSNLDVKNYFPTLLLRLVVSMCSLHLSSGSGKYLQLLRNLLGKRHITDQLPLEFCNVLQKGKKHLGLEVIAEAFKVIGNPLIIAKLQNNSTEIVCSDAIFVDLTICQKRELILQTLFPSTVDYVAEETIAEASDSKSKEFPSNLQDKSLASVSDQASDGQIKDEINLSVNDDFLNWLENFESSTDVSWLNNVSPDFMMIKGFLDHFIRLWNLLVHNPVKMENKIEMEEFVSLLDEMKQLRASMNMSDSVIEKDTVIVLSKKIRSGRSKVEHILYQLNLVQRNTNVESDPSQASTAVGNDDHKQNVLKESKGNVSNNSQGPVNSGHEKAKENNKGGNNNKSKKNKRGKKGKK</sequence>
<dbReference type="Gramene" id="rna48705">
    <property type="protein sequence ID" value="RHN42281.1"/>
    <property type="gene ID" value="gene48705"/>
</dbReference>
<feature type="compositionally biased region" description="Polar residues" evidence="6">
    <location>
        <begin position="2836"/>
        <end position="2846"/>
    </location>
</feature>
<dbReference type="GO" id="GO:0004386">
    <property type="term" value="F:helicase activity"/>
    <property type="evidence" value="ECO:0007669"/>
    <property type="project" value="UniProtKB-UniRule"/>
</dbReference>
<organism evidence="8 9">
    <name type="scientific">Medicago truncatula</name>
    <name type="common">Barrel medic</name>
    <name type="synonym">Medicago tribuloides</name>
    <dbReference type="NCBI Taxonomy" id="3880"/>
    <lineage>
        <taxon>Eukaryota</taxon>
        <taxon>Viridiplantae</taxon>
        <taxon>Streptophyta</taxon>
        <taxon>Embryophyta</taxon>
        <taxon>Tracheophyta</taxon>
        <taxon>Spermatophyta</taxon>
        <taxon>Magnoliopsida</taxon>
        <taxon>eudicotyledons</taxon>
        <taxon>Gunneridae</taxon>
        <taxon>Pentapetalae</taxon>
        <taxon>rosids</taxon>
        <taxon>fabids</taxon>
        <taxon>Fabales</taxon>
        <taxon>Fabaceae</taxon>
        <taxon>Papilionoideae</taxon>
        <taxon>50 kb inversion clade</taxon>
        <taxon>NPAAA clade</taxon>
        <taxon>Hologalegina</taxon>
        <taxon>IRL clade</taxon>
        <taxon>Trifolieae</taxon>
        <taxon>Medicago</taxon>
    </lineage>
</organism>
<dbReference type="Pfam" id="PF13086">
    <property type="entry name" value="AAA_11"/>
    <property type="match status" value="1"/>
</dbReference>
<dbReference type="EMBL" id="PSQE01000008">
    <property type="protein sequence ID" value="RHN42281.1"/>
    <property type="molecule type" value="Genomic_DNA"/>
</dbReference>
<keyword evidence="4 5" id="KW-0067">ATP-binding</keyword>
<evidence type="ECO:0000259" key="7">
    <source>
        <dbReference type="PROSITE" id="PS51198"/>
    </source>
</evidence>
<evidence type="ECO:0000256" key="1">
    <source>
        <dbReference type="ARBA" id="ARBA00022741"/>
    </source>
</evidence>
<dbReference type="Proteomes" id="UP000265566">
    <property type="component" value="Chromosome 8"/>
</dbReference>
<feature type="compositionally biased region" description="Basic residues" evidence="6">
    <location>
        <begin position="2864"/>
        <end position="2876"/>
    </location>
</feature>
<keyword evidence="3 5" id="KW-0347">Helicase</keyword>
<feature type="compositionally biased region" description="Basic and acidic residues" evidence="6">
    <location>
        <begin position="2823"/>
        <end position="2835"/>
    </location>
</feature>
<dbReference type="Gene3D" id="3.40.50.300">
    <property type="entry name" value="P-loop containing nucleotide triphosphate hydrolases"/>
    <property type="match status" value="4"/>
</dbReference>
<proteinExistence type="predicted"/>
<evidence type="ECO:0000256" key="6">
    <source>
        <dbReference type="SAM" id="MobiDB-lite"/>
    </source>
</evidence>
<dbReference type="InterPro" id="IPR027417">
    <property type="entry name" value="P-loop_NTPase"/>
</dbReference>
<feature type="compositionally biased region" description="Polar residues" evidence="6">
    <location>
        <begin position="2810"/>
        <end position="2821"/>
    </location>
</feature>
<dbReference type="Pfam" id="PF00580">
    <property type="entry name" value="UvrD-helicase"/>
    <property type="match status" value="1"/>
</dbReference>
<feature type="region of interest" description="Disordered" evidence="6">
    <location>
        <begin position="2810"/>
        <end position="2876"/>
    </location>
</feature>
<dbReference type="GO" id="GO:0005694">
    <property type="term" value="C:chromosome"/>
    <property type="evidence" value="ECO:0007669"/>
    <property type="project" value="UniProtKB-ARBA"/>
</dbReference>
<dbReference type="InterPro" id="IPR039904">
    <property type="entry name" value="TRANK1"/>
</dbReference>
<protein>
    <submittedName>
        <fullName evidence="8">Putative uvrD-like Helicase, ATP-binding domain, P-loop containing nucleoside triphosphate hydrolase</fullName>
    </submittedName>
</protein>
<dbReference type="InterPro" id="IPR041677">
    <property type="entry name" value="DNA2/NAM7_AAA_11"/>
</dbReference>
<feature type="binding site" evidence="5">
    <location>
        <begin position="1180"/>
        <end position="1187"/>
    </location>
    <ligand>
        <name>ATP</name>
        <dbReference type="ChEBI" id="CHEBI:30616"/>
    </ligand>
</feature>
<feature type="domain" description="UvrD-like helicase ATP-binding" evidence="7">
    <location>
        <begin position="1159"/>
        <end position="1556"/>
    </location>
</feature>
<keyword evidence="1 5" id="KW-0547">Nucleotide-binding</keyword>
<gene>
    <name evidence="8" type="ORF">MtrunA17_Chr8g0375181</name>
</gene>
<dbReference type="Pfam" id="PF13087">
    <property type="entry name" value="AAA_12"/>
    <property type="match status" value="1"/>
</dbReference>
<evidence type="ECO:0000313" key="8">
    <source>
        <dbReference type="EMBL" id="RHN42281.1"/>
    </source>
</evidence>
<keyword evidence="2 5" id="KW-0378">Hydrolase</keyword>
<dbReference type="PANTHER" id="PTHR21529">
    <property type="entry name" value="MAMMARY TURMOR VIRUS RECEPTOR HOMOLOG 1, 2 MTVR1, 2"/>
    <property type="match status" value="1"/>
</dbReference>
<dbReference type="GO" id="GO:0016787">
    <property type="term" value="F:hydrolase activity"/>
    <property type="evidence" value="ECO:0007669"/>
    <property type="project" value="UniProtKB-UniRule"/>
</dbReference>
<dbReference type="CDD" id="cd18808">
    <property type="entry name" value="SF1_C_Upf1"/>
    <property type="match status" value="1"/>
</dbReference>
<reference evidence="9" key="1">
    <citation type="journal article" date="2018" name="Nat. Plants">
        <title>Whole-genome landscape of Medicago truncatula symbiotic genes.</title>
        <authorList>
            <person name="Pecrix Y."/>
            <person name="Staton S.E."/>
            <person name="Sallet E."/>
            <person name="Lelandais-Briere C."/>
            <person name="Moreau S."/>
            <person name="Carrere S."/>
            <person name="Blein T."/>
            <person name="Jardinaud M.F."/>
            <person name="Latrasse D."/>
            <person name="Zouine M."/>
            <person name="Zahm M."/>
            <person name="Kreplak J."/>
            <person name="Mayjonade B."/>
            <person name="Satge C."/>
            <person name="Perez M."/>
            <person name="Cauet S."/>
            <person name="Marande W."/>
            <person name="Chantry-Darmon C."/>
            <person name="Lopez-Roques C."/>
            <person name="Bouchez O."/>
            <person name="Berard A."/>
            <person name="Debelle F."/>
            <person name="Munos S."/>
            <person name="Bendahmane A."/>
            <person name="Berges H."/>
            <person name="Niebel A."/>
            <person name="Buitink J."/>
            <person name="Frugier F."/>
            <person name="Benhamed M."/>
            <person name="Crespi M."/>
            <person name="Gouzy J."/>
            <person name="Gamas P."/>
        </authorList>
    </citation>
    <scope>NUCLEOTIDE SEQUENCE [LARGE SCALE GENOMIC DNA]</scope>
    <source>
        <strain evidence="9">cv. Jemalong A17</strain>
    </source>
</reference>
<evidence type="ECO:0000313" key="9">
    <source>
        <dbReference type="Proteomes" id="UP000265566"/>
    </source>
</evidence>
<dbReference type="PANTHER" id="PTHR21529:SF4">
    <property type="entry name" value="TPR AND ANKYRIN REPEAT-CONTAINING PROTEIN 1"/>
    <property type="match status" value="1"/>
</dbReference>
<dbReference type="FunFam" id="3.40.50.300:FF:000326">
    <property type="entry name" value="P-loop containing nucleoside triphosphate hydrolase"/>
    <property type="match status" value="1"/>
</dbReference>
<dbReference type="InterPro" id="IPR041679">
    <property type="entry name" value="DNA2/NAM7-like_C"/>
</dbReference>
<evidence type="ECO:0000256" key="5">
    <source>
        <dbReference type="PROSITE-ProRule" id="PRU00560"/>
    </source>
</evidence>
<accession>A0A396GQ35</accession>
<evidence type="ECO:0000256" key="2">
    <source>
        <dbReference type="ARBA" id="ARBA00022801"/>
    </source>
</evidence>
<dbReference type="InterPro" id="IPR014016">
    <property type="entry name" value="UvrD-like_ATP-bd"/>
</dbReference>
<evidence type="ECO:0000256" key="4">
    <source>
        <dbReference type="ARBA" id="ARBA00022840"/>
    </source>
</evidence>
<dbReference type="Gene3D" id="1.10.10.160">
    <property type="match status" value="1"/>
</dbReference>
<evidence type="ECO:0000256" key="3">
    <source>
        <dbReference type="ARBA" id="ARBA00022806"/>
    </source>
</evidence>